<protein>
    <submittedName>
        <fullName evidence="2">Uncharacterized protein</fullName>
    </submittedName>
</protein>
<organism evidence="2 3">
    <name type="scientific">Mollisia scopiformis</name>
    <name type="common">Conifer needle endophyte fungus</name>
    <name type="synonym">Phialocephala scopiformis</name>
    <dbReference type="NCBI Taxonomy" id="149040"/>
    <lineage>
        <taxon>Eukaryota</taxon>
        <taxon>Fungi</taxon>
        <taxon>Dikarya</taxon>
        <taxon>Ascomycota</taxon>
        <taxon>Pezizomycotina</taxon>
        <taxon>Leotiomycetes</taxon>
        <taxon>Helotiales</taxon>
        <taxon>Mollisiaceae</taxon>
        <taxon>Mollisia</taxon>
    </lineage>
</organism>
<dbReference type="EMBL" id="KQ947429">
    <property type="protein sequence ID" value="KUJ10465.1"/>
    <property type="molecule type" value="Genomic_DNA"/>
</dbReference>
<evidence type="ECO:0000313" key="3">
    <source>
        <dbReference type="Proteomes" id="UP000070700"/>
    </source>
</evidence>
<feature type="region of interest" description="Disordered" evidence="1">
    <location>
        <begin position="1"/>
        <end position="106"/>
    </location>
</feature>
<evidence type="ECO:0000256" key="1">
    <source>
        <dbReference type="SAM" id="MobiDB-lite"/>
    </source>
</evidence>
<dbReference type="RefSeq" id="XP_018064820.1">
    <property type="nucleotide sequence ID" value="XM_018220559.1"/>
</dbReference>
<sequence length="106" mass="12022">MSYNDPVPLFDTTASEPSAFSRRPTPKYKLKSAKQLDAADERREAAAELRAQKREEEKNGYVGPKHTKKQRKQGKKAEKSLAKKAAKKEKKSAEKNKEESEADDEE</sequence>
<dbReference type="Proteomes" id="UP000070700">
    <property type="component" value="Unassembled WGS sequence"/>
</dbReference>
<dbReference type="InParanoid" id="A0A132BDG1"/>
<dbReference type="GeneID" id="28830285"/>
<accession>A0A132BDG1</accession>
<feature type="compositionally biased region" description="Basic residues" evidence="1">
    <location>
        <begin position="65"/>
        <end position="74"/>
    </location>
</feature>
<gene>
    <name evidence="2" type="ORF">LY89DRAFT_740177</name>
</gene>
<dbReference type="KEGG" id="psco:LY89DRAFT_740177"/>
<proteinExistence type="predicted"/>
<name>A0A132BDG1_MOLSC</name>
<keyword evidence="3" id="KW-1185">Reference proteome</keyword>
<feature type="compositionally biased region" description="Basic and acidic residues" evidence="1">
    <location>
        <begin position="37"/>
        <end position="59"/>
    </location>
</feature>
<reference evidence="2 3" key="1">
    <citation type="submission" date="2015-10" db="EMBL/GenBank/DDBJ databases">
        <title>Full genome of DAOMC 229536 Phialocephala scopiformis, a fungal endophyte of spruce producing the potent anti-insectan compound rugulosin.</title>
        <authorList>
            <consortium name="DOE Joint Genome Institute"/>
            <person name="Walker A.K."/>
            <person name="Frasz S.L."/>
            <person name="Seifert K.A."/>
            <person name="Miller J.D."/>
            <person name="Mondo S.J."/>
            <person name="Labutti K."/>
            <person name="Lipzen A."/>
            <person name="Dockter R."/>
            <person name="Kennedy M."/>
            <person name="Grigoriev I.V."/>
            <person name="Spatafora J.W."/>
        </authorList>
    </citation>
    <scope>NUCLEOTIDE SEQUENCE [LARGE SCALE GENOMIC DNA]</scope>
    <source>
        <strain evidence="2 3">CBS 120377</strain>
    </source>
</reference>
<dbReference type="AlphaFoldDB" id="A0A132BDG1"/>
<evidence type="ECO:0000313" key="2">
    <source>
        <dbReference type="EMBL" id="KUJ10465.1"/>
    </source>
</evidence>